<evidence type="ECO:0000313" key="1">
    <source>
        <dbReference type="EMBL" id="VFU25472.1"/>
    </source>
</evidence>
<gene>
    <name evidence="1" type="ORF">SVIM_LOCUS60131</name>
</gene>
<proteinExistence type="predicted"/>
<reference evidence="1" key="1">
    <citation type="submission" date="2019-03" db="EMBL/GenBank/DDBJ databases">
        <authorList>
            <person name="Mank J."/>
            <person name="Almeida P."/>
        </authorList>
    </citation>
    <scope>NUCLEOTIDE SEQUENCE</scope>
    <source>
        <strain evidence="1">78183</strain>
    </source>
</reference>
<organism evidence="1">
    <name type="scientific">Salix viminalis</name>
    <name type="common">Common osier</name>
    <name type="synonym">Basket willow</name>
    <dbReference type="NCBI Taxonomy" id="40686"/>
    <lineage>
        <taxon>Eukaryota</taxon>
        <taxon>Viridiplantae</taxon>
        <taxon>Streptophyta</taxon>
        <taxon>Embryophyta</taxon>
        <taxon>Tracheophyta</taxon>
        <taxon>Spermatophyta</taxon>
        <taxon>Magnoliopsida</taxon>
        <taxon>eudicotyledons</taxon>
        <taxon>Gunneridae</taxon>
        <taxon>Pentapetalae</taxon>
        <taxon>rosids</taxon>
        <taxon>fabids</taxon>
        <taxon>Malpighiales</taxon>
        <taxon>Salicaceae</taxon>
        <taxon>Saliceae</taxon>
        <taxon>Salix</taxon>
    </lineage>
</organism>
<dbReference type="EMBL" id="CAADRP010000225">
    <property type="protein sequence ID" value="VFU25472.1"/>
    <property type="molecule type" value="Genomic_DNA"/>
</dbReference>
<sequence length="146" mass="16222">MKEIIGGTRSDEKGVMGKRSNKFKLPKLRELRLLGLPELKNICRAKLICDSLETIALINLSGEDLSGEDFQVMFPKDIQQLIINKCLDATSLCDVFSLINYATKLEDIVITQCNSMESLVSSSWFFSTPSPNGIFSGLKNDCLVRG</sequence>
<protein>
    <submittedName>
        <fullName evidence="1">Uncharacterized protein</fullName>
    </submittedName>
</protein>
<name>A0A6N2KAK8_SALVM</name>
<accession>A0A6N2KAK8</accession>
<dbReference type="AlphaFoldDB" id="A0A6N2KAK8"/>